<sequence>MEFKSGFARYHQALGAARGAAQVRARAEAQGQAAVILQVLKTRGISVSKDVRQRIVSSTDMEELAAWLACAVLVEEAKDLFE</sequence>
<keyword evidence="2" id="KW-1185">Reference proteome</keyword>
<comment type="caution">
    <text evidence="1">The sequence shown here is derived from an EMBL/GenBank/DDBJ whole genome shotgun (WGS) entry which is preliminary data.</text>
</comment>
<dbReference type="Proteomes" id="UP001501509">
    <property type="component" value="Unassembled WGS sequence"/>
</dbReference>
<dbReference type="RefSeq" id="WP_344536472.1">
    <property type="nucleotide sequence ID" value="NZ_BAAATD010000001.1"/>
</dbReference>
<evidence type="ECO:0000313" key="2">
    <source>
        <dbReference type="Proteomes" id="UP001501509"/>
    </source>
</evidence>
<name>A0ABN3P917_9ACTN</name>
<organism evidence="1 2">
    <name type="scientific">Actinomadura fulvescens</name>
    <dbReference type="NCBI Taxonomy" id="46160"/>
    <lineage>
        <taxon>Bacteria</taxon>
        <taxon>Bacillati</taxon>
        <taxon>Actinomycetota</taxon>
        <taxon>Actinomycetes</taxon>
        <taxon>Streptosporangiales</taxon>
        <taxon>Thermomonosporaceae</taxon>
        <taxon>Actinomadura</taxon>
    </lineage>
</organism>
<proteinExistence type="predicted"/>
<reference evidence="1 2" key="1">
    <citation type="journal article" date="2019" name="Int. J. Syst. Evol. Microbiol.">
        <title>The Global Catalogue of Microorganisms (GCM) 10K type strain sequencing project: providing services to taxonomists for standard genome sequencing and annotation.</title>
        <authorList>
            <consortium name="The Broad Institute Genomics Platform"/>
            <consortium name="The Broad Institute Genome Sequencing Center for Infectious Disease"/>
            <person name="Wu L."/>
            <person name="Ma J."/>
        </authorList>
    </citation>
    <scope>NUCLEOTIDE SEQUENCE [LARGE SCALE GENOMIC DNA]</scope>
    <source>
        <strain evidence="1 2">JCM 6833</strain>
    </source>
</reference>
<evidence type="ECO:0000313" key="1">
    <source>
        <dbReference type="EMBL" id="GAA2572638.1"/>
    </source>
</evidence>
<accession>A0ABN3P917</accession>
<dbReference type="EMBL" id="BAAATD010000001">
    <property type="protein sequence ID" value="GAA2572638.1"/>
    <property type="molecule type" value="Genomic_DNA"/>
</dbReference>
<protein>
    <submittedName>
        <fullName evidence="1">Uncharacterized protein</fullName>
    </submittedName>
</protein>
<gene>
    <name evidence="1" type="ORF">GCM10010411_00270</name>
</gene>